<proteinExistence type="predicted"/>
<accession>A0A1F5YFL0</accession>
<organism evidence="2 3">
    <name type="scientific">Candidatus Gottesmanbacteria bacterium RBG_16_38_7b</name>
    <dbReference type="NCBI Taxonomy" id="1798372"/>
    <lineage>
        <taxon>Bacteria</taxon>
        <taxon>Candidatus Gottesmaniibacteriota</taxon>
    </lineage>
</organism>
<evidence type="ECO:0000313" key="3">
    <source>
        <dbReference type="Proteomes" id="UP000177396"/>
    </source>
</evidence>
<evidence type="ECO:0000313" key="2">
    <source>
        <dbReference type="EMBL" id="OGF98766.1"/>
    </source>
</evidence>
<evidence type="ECO:0000256" key="1">
    <source>
        <dbReference type="SAM" id="Phobius"/>
    </source>
</evidence>
<protein>
    <submittedName>
        <fullName evidence="2">Uncharacterized protein</fullName>
    </submittedName>
</protein>
<keyword evidence="1" id="KW-1133">Transmembrane helix</keyword>
<dbReference type="Proteomes" id="UP000177396">
    <property type="component" value="Unassembled WGS sequence"/>
</dbReference>
<feature type="transmembrane region" description="Helical" evidence="1">
    <location>
        <begin position="12"/>
        <end position="29"/>
    </location>
</feature>
<dbReference type="AlphaFoldDB" id="A0A1F5YFL0"/>
<reference evidence="2 3" key="1">
    <citation type="journal article" date="2016" name="Nat. Commun.">
        <title>Thousands of microbial genomes shed light on interconnected biogeochemical processes in an aquifer system.</title>
        <authorList>
            <person name="Anantharaman K."/>
            <person name="Brown C.T."/>
            <person name="Hug L.A."/>
            <person name="Sharon I."/>
            <person name="Castelle C.J."/>
            <person name="Probst A.J."/>
            <person name="Thomas B.C."/>
            <person name="Singh A."/>
            <person name="Wilkins M.J."/>
            <person name="Karaoz U."/>
            <person name="Brodie E.L."/>
            <person name="Williams K.H."/>
            <person name="Hubbard S.S."/>
            <person name="Banfield J.F."/>
        </authorList>
    </citation>
    <scope>NUCLEOTIDE SEQUENCE [LARGE SCALE GENOMIC DNA]</scope>
</reference>
<keyword evidence="1" id="KW-0472">Membrane</keyword>
<gene>
    <name evidence="2" type="ORF">A2153_01520</name>
</gene>
<comment type="caution">
    <text evidence="2">The sequence shown here is derived from an EMBL/GenBank/DDBJ whole genome shotgun (WGS) entry which is preliminary data.</text>
</comment>
<dbReference type="EMBL" id="MFJB01000087">
    <property type="protein sequence ID" value="OGF98766.1"/>
    <property type="molecule type" value="Genomic_DNA"/>
</dbReference>
<name>A0A1F5YFL0_9BACT</name>
<sequence>MTNLINKILSDRFIPVILLFSFIISLLLFSRIPNQTRTNILGAADPPTSNCQLNQCGFCQNCGHSTGVGLSCGPLSRCIKKADNYICQFDLNCF</sequence>
<keyword evidence="1" id="KW-0812">Transmembrane</keyword>